<reference evidence="2 3" key="1">
    <citation type="submission" date="2019-01" db="EMBL/GenBank/DDBJ databases">
        <title>A draft genome assembly of the solar-powered sea slug Elysia chlorotica.</title>
        <authorList>
            <person name="Cai H."/>
            <person name="Li Q."/>
            <person name="Fang X."/>
            <person name="Li J."/>
            <person name="Curtis N.E."/>
            <person name="Altenburger A."/>
            <person name="Shibata T."/>
            <person name="Feng M."/>
            <person name="Maeda T."/>
            <person name="Schwartz J.A."/>
            <person name="Shigenobu S."/>
            <person name="Lundholm N."/>
            <person name="Nishiyama T."/>
            <person name="Yang H."/>
            <person name="Hasebe M."/>
            <person name="Li S."/>
            <person name="Pierce S.K."/>
            <person name="Wang J."/>
        </authorList>
    </citation>
    <scope>NUCLEOTIDE SEQUENCE [LARGE SCALE GENOMIC DNA]</scope>
    <source>
        <strain evidence="2">EC2010</strain>
        <tissue evidence="2">Whole organism of an adult</tissue>
    </source>
</reference>
<evidence type="ECO:0000313" key="3">
    <source>
        <dbReference type="Proteomes" id="UP000271974"/>
    </source>
</evidence>
<name>A0A433SW74_ELYCH</name>
<feature type="transmembrane region" description="Helical" evidence="1">
    <location>
        <begin position="53"/>
        <end position="74"/>
    </location>
</feature>
<comment type="caution">
    <text evidence="2">The sequence shown here is derived from an EMBL/GenBank/DDBJ whole genome shotgun (WGS) entry which is preliminary data.</text>
</comment>
<keyword evidence="1" id="KW-0472">Membrane</keyword>
<feature type="transmembrane region" description="Helical" evidence="1">
    <location>
        <begin position="12"/>
        <end position="32"/>
    </location>
</feature>
<keyword evidence="1" id="KW-1133">Transmembrane helix</keyword>
<gene>
    <name evidence="2" type="ORF">EGW08_018685</name>
</gene>
<protein>
    <submittedName>
        <fullName evidence="2">Uncharacterized protein</fullName>
    </submittedName>
</protein>
<organism evidence="2 3">
    <name type="scientific">Elysia chlorotica</name>
    <name type="common">Eastern emerald elysia</name>
    <name type="synonym">Sea slug</name>
    <dbReference type="NCBI Taxonomy" id="188477"/>
    <lineage>
        <taxon>Eukaryota</taxon>
        <taxon>Metazoa</taxon>
        <taxon>Spiralia</taxon>
        <taxon>Lophotrochozoa</taxon>
        <taxon>Mollusca</taxon>
        <taxon>Gastropoda</taxon>
        <taxon>Heterobranchia</taxon>
        <taxon>Euthyneura</taxon>
        <taxon>Panpulmonata</taxon>
        <taxon>Sacoglossa</taxon>
        <taxon>Placobranchoidea</taxon>
        <taxon>Plakobranchidae</taxon>
        <taxon>Elysia</taxon>
    </lineage>
</organism>
<dbReference type="Proteomes" id="UP000271974">
    <property type="component" value="Unassembled WGS sequence"/>
</dbReference>
<keyword evidence="1" id="KW-0812">Transmembrane</keyword>
<dbReference type="AlphaFoldDB" id="A0A433SW74"/>
<dbReference type="EMBL" id="RQTK01000924">
    <property type="protein sequence ID" value="RUS73557.1"/>
    <property type="molecule type" value="Genomic_DNA"/>
</dbReference>
<sequence length="141" mass="16239">MVYVVVVCSPVVYSVTLVLLFAFSSYLLLDPVHFLIELLQMMPLRHTPFEFRLVLFAMAVGCFILSCILEWVVMESGWLKCLYKRIDRIKRVEKSKYKLVQQEISAQDWPPVSQDEVISSLTASASMDRRPPPTEVLVNIQ</sequence>
<evidence type="ECO:0000313" key="2">
    <source>
        <dbReference type="EMBL" id="RUS73557.1"/>
    </source>
</evidence>
<evidence type="ECO:0000256" key="1">
    <source>
        <dbReference type="SAM" id="Phobius"/>
    </source>
</evidence>
<accession>A0A433SW74</accession>
<dbReference type="OrthoDB" id="48943at2759"/>
<keyword evidence="3" id="KW-1185">Reference proteome</keyword>
<proteinExistence type="predicted"/>